<proteinExistence type="inferred from homology"/>
<keyword evidence="6" id="KW-0012">Acyltransferase</keyword>
<dbReference type="WBParaSite" id="HPLM_0000899701-mRNA-1">
    <property type="protein sequence ID" value="HPLM_0000899701-mRNA-1"/>
    <property type="gene ID" value="HPLM_0000899701"/>
</dbReference>
<evidence type="ECO:0000256" key="5">
    <source>
        <dbReference type="ARBA" id="ARBA00022679"/>
    </source>
</evidence>
<dbReference type="NCBIfam" id="TIGR00214">
    <property type="entry name" value="lipB"/>
    <property type="match status" value="1"/>
</dbReference>
<dbReference type="OMA" id="INCATED"/>
<dbReference type="InterPro" id="IPR000544">
    <property type="entry name" value="Octanoyltransferase"/>
</dbReference>
<dbReference type="PROSITE" id="PS51733">
    <property type="entry name" value="BPL_LPL_CATALYTIC"/>
    <property type="match status" value="1"/>
</dbReference>
<dbReference type="PANTHER" id="PTHR10993:SF7">
    <property type="entry name" value="LIPOYLTRANSFERASE 2, MITOCHONDRIAL-RELATED"/>
    <property type="match status" value="1"/>
</dbReference>
<dbReference type="FunFam" id="3.30.930.10:FF:000035">
    <property type="entry name" value="Putative lipoyltransferase 2, mitochondrial"/>
    <property type="match status" value="1"/>
</dbReference>
<dbReference type="UniPathway" id="UPA00538">
    <property type="reaction ID" value="UER00592"/>
</dbReference>
<evidence type="ECO:0000313" key="12">
    <source>
        <dbReference type="WBParaSite" id="HPLM_0000899701-mRNA-1"/>
    </source>
</evidence>
<evidence type="ECO:0000313" key="10">
    <source>
        <dbReference type="EMBL" id="VDO36321.1"/>
    </source>
</evidence>
<comment type="similarity">
    <text evidence="3">Belongs to the LipB family.</text>
</comment>
<organism evidence="12">
    <name type="scientific">Haemonchus placei</name>
    <name type="common">Barber's pole worm</name>
    <dbReference type="NCBI Taxonomy" id="6290"/>
    <lineage>
        <taxon>Eukaryota</taxon>
        <taxon>Metazoa</taxon>
        <taxon>Ecdysozoa</taxon>
        <taxon>Nematoda</taxon>
        <taxon>Chromadorea</taxon>
        <taxon>Rhabditida</taxon>
        <taxon>Rhabditina</taxon>
        <taxon>Rhabditomorpha</taxon>
        <taxon>Strongyloidea</taxon>
        <taxon>Trichostrongylidae</taxon>
        <taxon>Haemonchus</taxon>
    </lineage>
</organism>
<dbReference type="GO" id="GO:0005739">
    <property type="term" value="C:mitochondrion"/>
    <property type="evidence" value="ECO:0007669"/>
    <property type="project" value="UniProtKB-SubCell"/>
</dbReference>
<name>A0A0N4WED6_HAEPC</name>
<dbReference type="PANTHER" id="PTHR10993">
    <property type="entry name" value="OCTANOYLTRANSFERASE"/>
    <property type="match status" value="1"/>
</dbReference>
<evidence type="ECO:0000256" key="4">
    <source>
        <dbReference type="ARBA" id="ARBA00012334"/>
    </source>
</evidence>
<dbReference type="InterPro" id="IPR004143">
    <property type="entry name" value="BPL_LPL_catalytic"/>
</dbReference>
<feature type="domain" description="BPL/LPL catalytic" evidence="9">
    <location>
        <begin position="210"/>
        <end position="396"/>
    </location>
</feature>
<dbReference type="AlphaFoldDB" id="A0A0N4WED6"/>
<dbReference type="EC" id="2.3.1.181" evidence="4"/>
<dbReference type="GO" id="GO:0033819">
    <property type="term" value="F:lipoyl(octanoyl) transferase activity"/>
    <property type="evidence" value="ECO:0007669"/>
    <property type="project" value="UniProtKB-EC"/>
</dbReference>
<dbReference type="EMBL" id="UZAF01016973">
    <property type="protein sequence ID" value="VDO36321.1"/>
    <property type="molecule type" value="Genomic_DNA"/>
</dbReference>
<dbReference type="GO" id="GO:0009249">
    <property type="term" value="P:protein lipoylation"/>
    <property type="evidence" value="ECO:0007669"/>
    <property type="project" value="InterPro"/>
</dbReference>
<evidence type="ECO:0000259" key="9">
    <source>
        <dbReference type="PROSITE" id="PS51733"/>
    </source>
</evidence>
<evidence type="ECO:0000256" key="1">
    <source>
        <dbReference type="ARBA" id="ARBA00004173"/>
    </source>
</evidence>
<evidence type="ECO:0000256" key="7">
    <source>
        <dbReference type="ARBA" id="ARBA00030797"/>
    </source>
</evidence>
<accession>A0A0N4WED6</accession>
<keyword evidence="5" id="KW-0808">Transferase</keyword>
<evidence type="ECO:0000313" key="11">
    <source>
        <dbReference type="Proteomes" id="UP000268014"/>
    </source>
</evidence>
<dbReference type="NCBIfam" id="NF010925">
    <property type="entry name" value="PRK14345.1"/>
    <property type="match status" value="1"/>
</dbReference>
<reference evidence="10 11" key="2">
    <citation type="submission" date="2018-11" db="EMBL/GenBank/DDBJ databases">
        <authorList>
            <consortium name="Pathogen Informatics"/>
        </authorList>
    </citation>
    <scope>NUCLEOTIDE SEQUENCE [LARGE SCALE GENOMIC DNA]</scope>
    <source>
        <strain evidence="10 11">MHpl1</strain>
    </source>
</reference>
<reference evidence="12" key="1">
    <citation type="submission" date="2016-04" db="UniProtKB">
        <authorList>
            <consortium name="WormBaseParasite"/>
        </authorList>
    </citation>
    <scope>IDENTIFICATION</scope>
</reference>
<dbReference type="STRING" id="6290.A0A0N4WED6"/>
<protein>
    <recommendedName>
        <fullName evidence="4">lipoyl(octanoyl) transferase</fullName>
        <ecNumber evidence="4">2.3.1.181</ecNumber>
    </recommendedName>
    <alternativeName>
        <fullName evidence="7">Lipoate-protein ligase B</fullName>
    </alternativeName>
    <alternativeName>
        <fullName evidence="8">Lipoyl/octanoyl transferase</fullName>
    </alternativeName>
</protein>
<gene>
    <name evidence="10" type="ORF">HPLM_LOCUS8989</name>
</gene>
<dbReference type="InterPro" id="IPR020605">
    <property type="entry name" value="Octanoyltransferase_CS"/>
</dbReference>
<dbReference type="InterPro" id="IPR019346">
    <property type="entry name" value="Ribosomal_mL42"/>
</dbReference>
<evidence type="ECO:0000256" key="6">
    <source>
        <dbReference type="ARBA" id="ARBA00023315"/>
    </source>
</evidence>
<keyword evidence="11" id="KW-1185">Reference proteome</keyword>
<dbReference type="Gene3D" id="3.30.930.10">
    <property type="entry name" value="Bira Bifunctional Protein, Domain 2"/>
    <property type="match status" value="1"/>
</dbReference>
<dbReference type="CDD" id="cd16444">
    <property type="entry name" value="LipB"/>
    <property type="match status" value="1"/>
</dbReference>
<sequence length="397" mass="44955">MTGPDHREAQDVLTNFTKMTKISSKQRHVLEGESMRVTIWSSPSALHFVEMLRVAPLVAFRRFSSEAGKGNLKKIVVCRNGSVAAWHPETPFPYEHSRPVVLEEENRAESPVSNAVNRASKWKEGPNVPQLKDIFYTSKHEWYTSFIATVATEMFFYPHRVYDMLNFIMRLSSLLSRYFKLVNLGKLSYAKGLEEQHKFLDLAKKAKEKEETLNFILAVEHTPVYTVGIRSKLYTEDEEIRLKALGADFYRTSRGGLITFHGPGQLVMYPVFNLRRIAPRPIGVKRYVEMLEQVIINCATEDFCIPKVGRTQHTGVWVGENRKLAALGIAVSHGVSYHGIALNCNTDLSWYDHVVGCGIEGAEATSLSRECCRDVSIDETLPKMVKQFASVFNCDVA</sequence>
<evidence type="ECO:0000256" key="2">
    <source>
        <dbReference type="ARBA" id="ARBA00004821"/>
    </source>
</evidence>
<dbReference type="Proteomes" id="UP000268014">
    <property type="component" value="Unassembled WGS sequence"/>
</dbReference>
<dbReference type="Pfam" id="PF10210">
    <property type="entry name" value="MRP-S32"/>
    <property type="match status" value="1"/>
</dbReference>
<dbReference type="SUPFAM" id="SSF55681">
    <property type="entry name" value="Class II aaRS and biotin synthetases"/>
    <property type="match status" value="1"/>
</dbReference>
<dbReference type="OrthoDB" id="19908at2759"/>
<evidence type="ECO:0000256" key="8">
    <source>
        <dbReference type="ARBA" id="ARBA00033331"/>
    </source>
</evidence>
<comment type="subcellular location">
    <subcellularLocation>
        <location evidence="1">Mitochondrion</location>
    </subcellularLocation>
</comment>
<dbReference type="InterPro" id="IPR045864">
    <property type="entry name" value="aa-tRNA-synth_II/BPL/LPL"/>
</dbReference>
<dbReference type="HAMAP" id="MF_00013">
    <property type="entry name" value="LipB"/>
    <property type="match status" value="1"/>
</dbReference>
<evidence type="ECO:0000256" key="3">
    <source>
        <dbReference type="ARBA" id="ARBA00007907"/>
    </source>
</evidence>
<dbReference type="Pfam" id="PF21948">
    <property type="entry name" value="LplA-B_cat"/>
    <property type="match status" value="1"/>
</dbReference>
<dbReference type="PROSITE" id="PS01313">
    <property type="entry name" value="LIPB"/>
    <property type="match status" value="1"/>
</dbReference>
<comment type="pathway">
    <text evidence="2">Protein modification; protein lipoylation via endogenous pathway; protein N(6)-(lipoyl)lysine from octanoyl-[acyl-carrier-protein]: step 1/2.</text>
</comment>